<organism evidence="2 3">
    <name type="scientific">Genlisea aurea</name>
    <dbReference type="NCBI Taxonomy" id="192259"/>
    <lineage>
        <taxon>Eukaryota</taxon>
        <taxon>Viridiplantae</taxon>
        <taxon>Streptophyta</taxon>
        <taxon>Embryophyta</taxon>
        <taxon>Tracheophyta</taxon>
        <taxon>Spermatophyta</taxon>
        <taxon>Magnoliopsida</taxon>
        <taxon>eudicotyledons</taxon>
        <taxon>Gunneridae</taxon>
        <taxon>Pentapetalae</taxon>
        <taxon>asterids</taxon>
        <taxon>lamiids</taxon>
        <taxon>Lamiales</taxon>
        <taxon>Lentibulariaceae</taxon>
        <taxon>Genlisea</taxon>
    </lineage>
</organism>
<dbReference type="PANTHER" id="PTHR43675:SF30">
    <property type="entry name" value="CYCLOPROPANE-FATTY-ACYL-PHOSPHOLIPID SYNTHASE"/>
    <property type="match status" value="1"/>
</dbReference>
<evidence type="ECO:0000313" key="3">
    <source>
        <dbReference type="Proteomes" id="UP000015453"/>
    </source>
</evidence>
<reference evidence="2 3" key="1">
    <citation type="journal article" date="2013" name="BMC Genomics">
        <title>The miniature genome of a carnivorous plant Genlisea aurea contains a low number of genes and short non-coding sequences.</title>
        <authorList>
            <person name="Leushkin E.V."/>
            <person name="Sutormin R.A."/>
            <person name="Nabieva E.R."/>
            <person name="Penin A.A."/>
            <person name="Kondrashov A.S."/>
            <person name="Logacheva M.D."/>
        </authorList>
    </citation>
    <scope>NUCLEOTIDE SEQUENCE [LARGE SCALE GENOMIC DNA]</scope>
</reference>
<name>S8CYQ7_9LAMI</name>
<dbReference type="EMBL" id="AUSU01001799">
    <property type="protein sequence ID" value="EPS70161.1"/>
    <property type="molecule type" value="Genomic_DNA"/>
</dbReference>
<sequence>RVAVVGGGIGGLTAARVLKDAGVDVVIYEREEWAPTFTVDGTRIDIGFLNPVTYSNMVELFESLGLEAELSDVSFSVSLDNGRGYEWGIRNGLSSLFAQKKNVFNPYYWTMLREIRKFSGDVISYLQVIGENADVDRNETLGHFIQSRGYSEMFQKAYLIPICVSIWGCSSEDVMIFAASSVLSFFRDQHLLQIFDYHQQLTINWSSDHFVSRIVESLESRGCEIRTNSEVCCVSSNEEGCTVICENGSEDKYDHCIITAHAPDAIKMLGNQLTFDEMRILGAFQYACSDIYLHRDKTLMPKSEAAWSAYNFLGSLNDGACVTIWLNVLQNLDQGGLPFLVTLNPPYGPEHKLLKWTSKHPIPSVAASIAYSQSNLIQGKRRIWFGAAYQGYGFDDDGLKAGFLAANDLLRRSSTDLINSRHLVPSMMDMGARLLVTQFLSRFIATGTLILLEDGGTVLSFKGALDKCPLKVTVRIHSLQFYWKVATEADIGLGQAYMDGDFSLVDKNEGLLNFLTILIINRDLDSSILAYSHRGWWTPLISTALVSTAKYYFRHALRRNTIAHARQNISAHYDLSNELFSLFLDERMQYSCPVFKVEGEDLNSAQLRKIHLLIEKSRVCASHHVLELGCGWGGLGIELVKRTGCRYTGVTLSKQQQKYAEAKANEAGLQDRATFILGDYREVPKTRKYDRIISCEMLESIGVEYTKEFFSICESLLVEDGLLVVQFTTVPDSRFENNRRTSGFISEYIFQGSCIPSLSYVTSAMGAASRFWVEHLEDIGVHYYPALRCWRDNFLRNRNQIEALGFDDKFVRMFEYYFDYCASAFKTCAIGNYQLVLSRPGNVAIFGDPY</sequence>
<dbReference type="InterPro" id="IPR036188">
    <property type="entry name" value="FAD/NAD-bd_sf"/>
</dbReference>
<dbReference type="GO" id="GO:0016491">
    <property type="term" value="F:oxidoreductase activity"/>
    <property type="evidence" value="ECO:0007669"/>
    <property type="project" value="InterPro"/>
</dbReference>
<dbReference type="Pfam" id="PF01593">
    <property type="entry name" value="Amino_oxidase"/>
    <property type="match status" value="1"/>
</dbReference>
<dbReference type="CDD" id="cd02440">
    <property type="entry name" value="AdoMet_MTases"/>
    <property type="match status" value="1"/>
</dbReference>
<evidence type="ECO:0000259" key="1">
    <source>
        <dbReference type="Pfam" id="PF01593"/>
    </source>
</evidence>
<dbReference type="AlphaFoldDB" id="S8CYQ7"/>
<dbReference type="InterPro" id="IPR029063">
    <property type="entry name" value="SAM-dependent_MTases_sf"/>
</dbReference>
<accession>S8CYQ7</accession>
<keyword evidence="3" id="KW-1185">Reference proteome</keyword>
<feature type="domain" description="Amine oxidase" evidence="1">
    <location>
        <begin position="9"/>
        <end position="264"/>
    </location>
</feature>
<dbReference type="GO" id="GO:0008168">
    <property type="term" value="F:methyltransferase activity"/>
    <property type="evidence" value="ECO:0007669"/>
    <property type="project" value="TreeGrafter"/>
</dbReference>
<dbReference type="SUPFAM" id="SSF53335">
    <property type="entry name" value="S-adenosyl-L-methionine-dependent methyltransferases"/>
    <property type="match status" value="1"/>
</dbReference>
<dbReference type="InterPro" id="IPR026669">
    <property type="entry name" value="Arsenite_MeTrfase-like"/>
</dbReference>
<evidence type="ECO:0000313" key="2">
    <source>
        <dbReference type="EMBL" id="EPS70161.1"/>
    </source>
</evidence>
<dbReference type="Gene3D" id="3.40.50.150">
    <property type="entry name" value="Vaccinia Virus protein VP39"/>
    <property type="match status" value="1"/>
</dbReference>
<protein>
    <recommendedName>
        <fullName evidence="1">Amine oxidase domain-containing protein</fullName>
    </recommendedName>
</protein>
<dbReference type="Gene3D" id="3.50.50.60">
    <property type="entry name" value="FAD/NAD(P)-binding domain"/>
    <property type="match status" value="1"/>
</dbReference>
<feature type="non-terminal residue" evidence="2">
    <location>
        <position position="850"/>
    </location>
</feature>
<dbReference type="Pfam" id="PF02353">
    <property type="entry name" value="CMAS"/>
    <property type="match status" value="1"/>
</dbReference>
<feature type="non-terminal residue" evidence="2">
    <location>
        <position position="1"/>
    </location>
</feature>
<dbReference type="InterPro" id="IPR002937">
    <property type="entry name" value="Amino_oxidase"/>
</dbReference>
<dbReference type="PANTHER" id="PTHR43675">
    <property type="entry name" value="ARSENITE METHYLTRANSFERASE"/>
    <property type="match status" value="1"/>
</dbReference>
<dbReference type="OrthoDB" id="5977668at2759"/>
<comment type="caution">
    <text evidence="2">The sequence shown here is derived from an EMBL/GenBank/DDBJ whole genome shotgun (WGS) entry which is preliminary data.</text>
</comment>
<dbReference type="Proteomes" id="UP000015453">
    <property type="component" value="Unassembled WGS sequence"/>
</dbReference>
<proteinExistence type="predicted"/>
<gene>
    <name evidence="2" type="ORF">M569_04599</name>
</gene>
<dbReference type="SUPFAM" id="SSF51905">
    <property type="entry name" value="FAD/NAD(P)-binding domain"/>
    <property type="match status" value="1"/>
</dbReference>